<dbReference type="Gene3D" id="2.40.400.10">
    <property type="entry name" value="Acetoacetate decarboxylase-like"/>
    <property type="match status" value="1"/>
</dbReference>
<dbReference type="GeneID" id="24811179"/>
<dbReference type="KEGG" id="mvc:MSVAZ_2673"/>
<dbReference type="PATRIC" id="fig|1434123.4.peg.3278"/>
<proteinExistence type="predicted"/>
<dbReference type="GO" id="GO:0047602">
    <property type="term" value="F:acetoacetate decarboxylase activity"/>
    <property type="evidence" value="ECO:0007669"/>
    <property type="project" value="UniProtKB-EC"/>
</dbReference>
<dbReference type="HOGENOM" id="CLU_042700_0_0_2"/>
<dbReference type="RefSeq" id="WP_198146748.1">
    <property type="nucleotide sequence ID" value="NZ_CP009520.1"/>
</dbReference>
<dbReference type="InterPro" id="IPR023375">
    <property type="entry name" value="ADC_dom_sf"/>
</dbReference>
<accession>A0A0E3Q8E9</accession>
<dbReference type="STRING" id="1434123.MSVAZ_2673"/>
<evidence type="ECO:0000313" key="2">
    <source>
        <dbReference type="Proteomes" id="UP000033096"/>
    </source>
</evidence>
<keyword evidence="2" id="KW-1185">Reference proteome</keyword>
<keyword evidence="1" id="KW-0456">Lyase</keyword>
<dbReference type="SUPFAM" id="SSF160104">
    <property type="entry name" value="Acetoacetate decarboxylase-like"/>
    <property type="match status" value="1"/>
</dbReference>
<protein>
    <submittedName>
        <fullName evidence="1">Acetoacetate decarboxylase</fullName>
        <ecNumber evidence="1">4.1.1.4</ecNumber>
    </submittedName>
</protein>
<dbReference type="Pfam" id="PF06314">
    <property type="entry name" value="ADC"/>
    <property type="match status" value="1"/>
</dbReference>
<dbReference type="EMBL" id="CP009520">
    <property type="protein sequence ID" value="AKB44942.1"/>
    <property type="molecule type" value="Genomic_DNA"/>
</dbReference>
<dbReference type="Proteomes" id="UP000033096">
    <property type="component" value="Chromosome"/>
</dbReference>
<dbReference type="InterPro" id="IPR010451">
    <property type="entry name" value="Acetoacetate_decarboxylase"/>
</dbReference>
<name>A0A0E3Q8E9_9EURY</name>
<dbReference type="EC" id="4.1.1.4" evidence="1"/>
<evidence type="ECO:0000313" key="1">
    <source>
        <dbReference type="EMBL" id="AKB44942.1"/>
    </source>
</evidence>
<dbReference type="AlphaFoldDB" id="A0A0E3Q8E9"/>
<organism evidence="1 2">
    <name type="scientific">Methanosarcina vacuolata Z-761</name>
    <dbReference type="NCBI Taxonomy" id="1434123"/>
    <lineage>
        <taxon>Archaea</taxon>
        <taxon>Methanobacteriati</taxon>
        <taxon>Methanobacteriota</taxon>
        <taxon>Stenosarchaea group</taxon>
        <taxon>Methanomicrobia</taxon>
        <taxon>Methanosarcinales</taxon>
        <taxon>Methanosarcinaceae</taxon>
        <taxon>Methanosarcina</taxon>
    </lineage>
</organism>
<sequence>MAGGGYNLVQVSVPARFNGKRDQVEGQFILVVWENKTWPILGGREETGIPKIYADIEDLHIIQPNYYTSASYEGNTFLRLEMLGVKPVEGQMLSKMQASAATINALGWRYIPKVGSPGADLSQPILYPQGAEIHSAWTGSGTIKWTPLSWEQNPGQWHIIKALAELPMFEIATVIMSKGIVVLKPNKGLVLE</sequence>
<reference evidence="1 2" key="1">
    <citation type="submission" date="2014-07" db="EMBL/GenBank/DDBJ databases">
        <title>Methanogenic archaea and the global carbon cycle.</title>
        <authorList>
            <person name="Henriksen J.R."/>
            <person name="Luke J."/>
            <person name="Reinhart S."/>
            <person name="Benedict M.N."/>
            <person name="Youngblut N.D."/>
            <person name="Metcalf M.E."/>
            <person name="Whitaker R.J."/>
            <person name="Metcalf W.W."/>
        </authorList>
    </citation>
    <scope>NUCLEOTIDE SEQUENCE [LARGE SCALE GENOMIC DNA]</scope>
    <source>
        <strain evidence="1 2">Z-761</strain>
    </source>
</reference>
<gene>
    <name evidence="1" type="ORF">MSVAZ_2673</name>
</gene>